<organism evidence="2 3">
    <name type="scientific">Candidatus Pullilachnospira stercoravium</name>
    <dbReference type="NCBI Taxonomy" id="2840913"/>
    <lineage>
        <taxon>Bacteria</taxon>
        <taxon>Bacillati</taxon>
        <taxon>Bacillota</taxon>
        <taxon>Clostridia</taxon>
        <taxon>Lachnospirales</taxon>
        <taxon>Lachnospiraceae</taxon>
        <taxon>Lachnospiraceae incertae sedis</taxon>
        <taxon>Candidatus Pullilachnospira</taxon>
    </lineage>
</organism>
<gene>
    <name evidence="2" type="ORF">IAA63_07600</name>
</gene>
<dbReference type="GO" id="GO:0004534">
    <property type="term" value="F:5'-3' RNA exonuclease activity"/>
    <property type="evidence" value="ECO:0007669"/>
    <property type="project" value="TreeGrafter"/>
</dbReference>
<dbReference type="InterPro" id="IPR052018">
    <property type="entry name" value="PHP_domain"/>
</dbReference>
<name>A0A9D1T694_9FIRM</name>
<dbReference type="AlphaFoldDB" id="A0A9D1T694"/>
<protein>
    <submittedName>
        <fullName evidence="2">PHP domain-containing protein</fullName>
    </submittedName>
</protein>
<accession>A0A9D1T694</accession>
<dbReference type="EMBL" id="DVON01000166">
    <property type="protein sequence ID" value="HIV12986.1"/>
    <property type="molecule type" value="Genomic_DNA"/>
</dbReference>
<reference evidence="2" key="2">
    <citation type="journal article" date="2021" name="PeerJ">
        <title>Extensive microbial diversity within the chicken gut microbiome revealed by metagenomics and culture.</title>
        <authorList>
            <person name="Gilroy R."/>
            <person name="Ravi A."/>
            <person name="Getino M."/>
            <person name="Pursley I."/>
            <person name="Horton D.L."/>
            <person name="Alikhan N.F."/>
            <person name="Baker D."/>
            <person name="Gharbi K."/>
            <person name="Hall N."/>
            <person name="Watson M."/>
            <person name="Adriaenssens E.M."/>
            <person name="Foster-Nyarko E."/>
            <person name="Jarju S."/>
            <person name="Secka A."/>
            <person name="Antonio M."/>
            <person name="Oren A."/>
            <person name="Chaudhuri R.R."/>
            <person name="La Ragione R."/>
            <person name="Hildebrand F."/>
            <person name="Pallen M.J."/>
        </authorList>
    </citation>
    <scope>NUCLEOTIDE SEQUENCE</scope>
    <source>
        <strain evidence="2">ChiBcec2-4451</strain>
    </source>
</reference>
<evidence type="ECO:0000313" key="3">
    <source>
        <dbReference type="Proteomes" id="UP000886723"/>
    </source>
</evidence>
<dbReference type="Pfam" id="PF02811">
    <property type="entry name" value="PHP"/>
    <property type="match status" value="1"/>
</dbReference>
<evidence type="ECO:0000313" key="2">
    <source>
        <dbReference type="EMBL" id="HIV12986.1"/>
    </source>
</evidence>
<dbReference type="SMART" id="SM00481">
    <property type="entry name" value="POLIIIAc"/>
    <property type="match status" value="1"/>
</dbReference>
<dbReference type="Pfam" id="PF13263">
    <property type="entry name" value="PHP_C"/>
    <property type="match status" value="1"/>
</dbReference>
<comment type="caution">
    <text evidence="2">The sequence shown here is derived from an EMBL/GenBank/DDBJ whole genome shotgun (WGS) entry which is preliminary data.</text>
</comment>
<dbReference type="PANTHER" id="PTHR42924">
    <property type="entry name" value="EXONUCLEASE"/>
    <property type="match status" value="1"/>
</dbReference>
<dbReference type="CDD" id="cd07432">
    <property type="entry name" value="PHP_HisPPase"/>
    <property type="match status" value="1"/>
</dbReference>
<dbReference type="SUPFAM" id="SSF89550">
    <property type="entry name" value="PHP domain-like"/>
    <property type="match status" value="1"/>
</dbReference>
<proteinExistence type="predicted"/>
<feature type="domain" description="Polymerase/histidinol phosphatase N-terminal" evidence="1">
    <location>
        <begin position="3"/>
        <end position="73"/>
    </location>
</feature>
<dbReference type="InterPro" id="IPR016195">
    <property type="entry name" value="Pol/histidinol_Pase-like"/>
</dbReference>
<dbReference type="InterPro" id="IPR003141">
    <property type="entry name" value="Pol/His_phosphatase_N"/>
</dbReference>
<dbReference type="GO" id="GO:0035312">
    <property type="term" value="F:5'-3' DNA exonuclease activity"/>
    <property type="evidence" value="ECO:0007669"/>
    <property type="project" value="TreeGrafter"/>
</dbReference>
<reference evidence="2" key="1">
    <citation type="submission" date="2020-10" db="EMBL/GenBank/DDBJ databases">
        <authorList>
            <person name="Gilroy R."/>
        </authorList>
    </citation>
    <scope>NUCLEOTIDE SEQUENCE</scope>
    <source>
        <strain evidence="2">ChiBcec2-4451</strain>
    </source>
</reference>
<dbReference type="PANTHER" id="PTHR42924:SF3">
    <property type="entry name" value="POLYMERASE_HISTIDINOL PHOSPHATASE N-TERMINAL DOMAIN-CONTAINING PROTEIN"/>
    <property type="match status" value="1"/>
</dbReference>
<dbReference type="Gene3D" id="3.20.20.140">
    <property type="entry name" value="Metal-dependent hydrolases"/>
    <property type="match status" value="1"/>
</dbReference>
<evidence type="ECO:0000259" key="1">
    <source>
        <dbReference type="SMART" id="SM00481"/>
    </source>
</evidence>
<dbReference type="InterPro" id="IPR004013">
    <property type="entry name" value="PHP_dom"/>
</dbReference>
<dbReference type="Proteomes" id="UP000886723">
    <property type="component" value="Unassembled WGS sequence"/>
</dbReference>
<sequence>MKFDMHCHTKEGSMDGKVMIEEYIRVLKEKGFGGMLVSDHNSYNGYREWRDSIKGKTYTDFVVLKGVEYDTIDCGHMLVIMPEGVKLKLLELRGLPAQILLMTVHHYGGIVGPAHPYGEKYLSLMKTQARKKFHEERIKSLMNQFDFVEIFNACESEESNEKARQLARMYHKPGFGGSDAHRPDCIGMGYTSLPDDIRCESDLIRYVKSTPYISCGGTRYDRTTKDKLGKLNRVLVGSFYVYNKGGERIRRRKREKELENLH</sequence>